<reference evidence="3" key="1">
    <citation type="journal article" date="2019" name="Curr. Biol.">
        <title>Genome Sequence of Striga asiatica Provides Insight into the Evolution of Plant Parasitism.</title>
        <authorList>
            <person name="Yoshida S."/>
            <person name="Kim S."/>
            <person name="Wafula E.K."/>
            <person name="Tanskanen J."/>
            <person name="Kim Y.M."/>
            <person name="Honaas L."/>
            <person name="Yang Z."/>
            <person name="Spallek T."/>
            <person name="Conn C.E."/>
            <person name="Ichihashi Y."/>
            <person name="Cheong K."/>
            <person name="Cui S."/>
            <person name="Der J.P."/>
            <person name="Gundlach H."/>
            <person name="Jiao Y."/>
            <person name="Hori C."/>
            <person name="Ishida J.K."/>
            <person name="Kasahara H."/>
            <person name="Kiba T."/>
            <person name="Kim M.S."/>
            <person name="Koo N."/>
            <person name="Laohavisit A."/>
            <person name="Lee Y.H."/>
            <person name="Lumba S."/>
            <person name="McCourt P."/>
            <person name="Mortimer J.C."/>
            <person name="Mutuku J.M."/>
            <person name="Nomura T."/>
            <person name="Sasaki-Sekimoto Y."/>
            <person name="Seto Y."/>
            <person name="Wang Y."/>
            <person name="Wakatake T."/>
            <person name="Sakakibara H."/>
            <person name="Demura T."/>
            <person name="Yamaguchi S."/>
            <person name="Yoneyama K."/>
            <person name="Manabe R.I."/>
            <person name="Nelson D.C."/>
            <person name="Schulman A.H."/>
            <person name="Timko M.P."/>
            <person name="dePamphilis C.W."/>
            <person name="Choi D."/>
            <person name="Shirasu K."/>
        </authorList>
    </citation>
    <scope>NUCLEOTIDE SEQUENCE [LARGE SCALE GENOMIC DNA]</scope>
    <source>
        <strain evidence="3">cv. UVA1</strain>
    </source>
</reference>
<organism evidence="2 3">
    <name type="scientific">Striga asiatica</name>
    <name type="common">Asiatic witchweed</name>
    <name type="synonym">Buchnera asiatica</name>
    <dbReference type="NCBI Taxonomy" id="4170"/>
    <lineage>
        <taxon>Eukaryota</taxon>
        <taxon>Viridiplantae</taxon>
        <taxon>Streptophyta</taxon>
        <taxon>Embryophyta</taxon>
        <taxon>Tracheophyta</taxon>
        <taxon>Spermatophyta</taxon>
        <taxon>Magnoliopsida</taxon>
        <taxon>eudicotyledons</taxon>
        <taxon>Gunneridae</taxon>
        <taxon>Pentapetalae</taxon>
        <taxon>asterids</taxon>
        <taxon>lamiids</taxon>
        <taxon>Lamiales</taxon>
        <taxon>Orobanchaceae</taxon>
        <taxon>Buchnereae</taxon>
        <taxon>Striga</taxon>
    </lineage>
</organism>
<sequence>MKISTSSSFYLLQLDCEQSNMDTCLSSNQSPEAVEKPKINARKTATQFLIFPLSSPPFYFIHSSPFSRQPFCSNPNSRFLMETTKVVREVQKFVAFNVENCFKMVDNLRSQNRVLDKVLSFCACVQNGRQLPRMKRWNLSVPSNSNFAAILPGDSLAGLVVTNGISNFLNIYNTVLVLRLVLTWFPNAPPAIVNPLSTICDPYLNLFRGIIPPQGGLDLSPILAFLVLDVFTSSAAALPAELPPTEGLIGIENPKTSFRLTSSHKKWMMRRFSGSKSTSSRCEQEGAIIRISNRLSSHDKKILAMALAIVAILSPLYIDRQSMPEPEDDEEDSYLSCYFLPVLLLVLIIGIAVSAYLEHGFSRLDPYWIHRVGGSSTGIFILLIVLTLVLRCKSS</sequence>
<dbReference type="InterPro" id="IPR003425">
    <property type="entry name" value="CCB3/YggT"/>
</dbReference>
<protein>
    <submittedName>
        <fullName evidence="2">YGGT family protein</fullName>
    </submittedName>
</protein>
<feature type="transmembrane region" description="Helical" evidence="1">
    <location>
        <begin position="338"/>
        <end position="357"/>
    </location>
</feature>
<dbReference type="Proteomes" id="UP000325081">
    <property type="component" value="Unassembled WGS sequence"/>
</dbReference>
<dbReference type="PANTHER" id="PTHR33219:SF14">
    <property type="entry name" value="PROTEIN COFACTOR ASSEMBLY OF COMPLEX C SUBUNIT B CCB3, CHLOROPLASTIC-RELATED"/>
    <property type="match status" value="1"/>
</dbReference>
<dbReference type="AlphaFoldDB" id="A0A5A7PRF4"/>
<keyword evidence="3" id="KW-1185">Reference proteome</keyword>
<proteinExistence type="predicted"/>
<gene>
    <name evidence="2" type="ORF">STAS_11636</name>
</gene>
<accession>A0A5A7PRF4</accession>
<dbReference type="OrthoDB" id="2066at2759"/>
<feature type="transmembrane region" description="Helical" evidence="1">
    <location>
        <begin position="302"/>
        <end position="318"/>
    </location>
</feature>
<dbReference type="GO" id="GO:0016020">
    <property type="term" value="C:membrane"/>
    <property type="evidence" value="ECO:0007669"/>
    <property type="project" value="InterPro"/>
</dbReference>
<comment type="caution">
    <text evidence="2">The sequence shown here is derived from an EMBL/GenBank/DDBJ whole genome shotgun (WGS) entry which is preliminary data.</text>
</comment>
<dbReference type="Pfam" id="PF02325">
    <property type="entry name" value="CCB3_YggT"/>
    <property type="match status" value="1"/>
</dbReference>
<dbReference type="GO" id="GO:0010020">
    <property type="term" value="P:chloroplast fission"/>
    <property type="evidence" value="ECO:0007669"/>
    <property type="project" value="TreeGrafter"/>
</dbReference>
<keyword evidence="1" id="KW-0472">Membrane</keyword>
<dbReference type="EMBL" id="BKCP01004961">
    <property type="protein sequence ID" value="GER35369.1"/>
    <property type="molecule type" value="Genomic_DNA"/>
</dbReference>
<dbReference type="PANTHER" id="PTHR33219">
    <property type="entry name" value="YLMG HOMOLOG PROTEIN 2, CHLOROPLASTIC"/>
    <property type="match status" value="1"/>
</dbReference>
<name>A0A5A7PRF4_STRAF</name>
<evidence type="ECO:0000256" key="1">
    <source>
        <dbReference type="SAM" id="Phobius"/>
    </source>
</evidence>
<evidence type="ECO:0000313" key="3">
    <source>
        <dbReference type="Proteomes" id="UP000325081"/>
    </source>
</evidence>
<feature type="transmembrane region" description="Helical" evidence="1">
    <location>
        <begin position="369"/>
        <end position="390"/>
    </location>
</feature>
<evidence type="ECO:0000313" key="2">
    <source>
        <dbReference type="EMBL" id="GER35369.1"/>
    </source>
</evidence>
<keyword evidence="1" id="KW-0812">Transmembrane</keyword>
<keyword evidence="1" id="KW-1133">Transmembrane helix</keyword>